<evidence type="ECO:0000256" key="2">
    <source>
        <dbReference type="ARBA" id="ARBA00022679"/>
    </source>
</evidence>
<dbReference type="InterPro" id="IPR028098">
    <property type="entry name" value="Glyco_trans_4-like_N"/>
</dbReference>
<dbReference type="Proteomes" id="UP000234632">
    <property type="component" value="Unassembled WGS sequence"/>
</dbReference>
<dbReference type="AlphaFoldDB" id="A0A2N4T393"/>
<evidence type="ECO:0000259" key="3">
    <source>
        <dbReference type="Pfam" id="PF13439"/>
    </source>
</evidence>
<dbReference type="Pfam" id="PF13692">
    <property type="entry name" value="Glyco_trans_1_4"/>
    <property type="match status" value="1"/>
</dbReference>
<dbReference type="SUPFAM" id="SSF53756">
    <property type="entry name" value="UDP-Glycosyltransferase/glycogen phosphorylase"/>
    <property type="match status" value="1"/>
</dbReference>
<dbReference type="PANTHER" id="PTHR46401">
    <property type="entry name" value="GLYCOSYLTRANSFERASE WBBK-RELATED"/>
    <property type="match status" value="1"/>
</dbReference>
<gene>
    <name evidence="4" type="ORF">AUQ48_11260</name>
</gene>
<dbReference type="PANTHER" id="PTHR46401:SF2">
    <property type="entry name" value="GLYCOSYLTRANSFERASE WBBK-RELATED"/>
    <property type="match status" value="1"/>
</dbReference>
<feature type="domain" description="Glycosyltransferase subfamily 4-like N-terminal" evidence="3">
    <location>
        <begin position="72"/>
        <end position="175"/>
    </location>
</feature>
<dbReference type="RefSeq" id="WP_101852251.1">
    <property type="nucleotide sequence ID" value="NZ_LOMZ01000001.1"/>
</dbReference>
<dbReference type="Gene3D" id="3.40.50.2000">
    <property type="entry name" value="Glycogen Phosphorylase B"/>
    <property type="match status" value="2"/>
</dbReference>
<dbReference type="Pfam" id="PF13439">
    <property type="entry name" value="Glyco_transf_4"/>
    <property type="match status" value="1"/>
</dbReference>
<keyword evidence="1 4" id="KW-0328">Glycosyltransferase</keyword>
<dbReference type="GO" id="GO:0016757">
    <property type="term" value="F:glycosyltransferase activity"/>
    <property type="evidence" value="ECO:0007669"/>
    <property type="project" value="UniProtKB-KW"/>
</dbReference>
<keyword evidence="2 4" id="KW-0808">Transferase</keyword>
<evidence type="ECO:0000256" key="1">
    <source>
        <dbReference type="ARBA" id="ARBA00022676"/>
    </source>
</evidence>
<dbReference type="EMBL" id="LOMZ01000001">
    <property type="protein sequence ID" value="PLC12691.1"/>
    <property type="molecule type" value="Genomic_DNA"/>
</dbReference>
<comment type="caution">
    <text evidence="4">The sequence shown here is derived from an EMBL/GenBank/DDBJ whole genome shotgun (WGS) entry which is preliminary data.</text>
</comment>
<name>A0A2N4T393_9MICC</name>
<accession>A0A2N4T393</accession>
<evidence type="ECO:0000313" key="4">
    <source>
        <dbReference type="EMBL" id="PLC12691.1"/>
    </source>
</evidence>
<organism evidence="4 5">
    <name type="scientific">Kocuria flava</name>
    <dbReference type="NCBI Taxonomy" id="446860"/>
    <lineage>
        <taxon>Bacteria</taxon>
        <taxon>Bacillati</taxon>
        <taxon>Actinomycetota</taxon>
        <taxon>Actinomycetes</taxon>
        <taxon>Micrococcales</taxon>
        <taxon>Micrococcaceae</taxon>
        <taxon>Kocuria</taxon>
    </lineage>
</organism>
<reference evidence="4 5" key="1">
    <citation type="submission" date="2015-12" db="EMBL/GenBank/DDBJ databases">
        <authorList>
            <person name="Shamseldin A."/>
            <person name="Moawad H."/>
            <person name="Abd El-Rahim W.M."/>
            <person name="Sadowsky M.J."/>
        </authorList>
    </citation>
    <scope>NUCLEOTIDE SEQUENCE [LARGE SCALE GENOMIC DNA]</scope>
    <source>
        <strain evidence="4 5">S43</strain>
    </source>
</reference>
<protein>
    <submittedName>
        <fullName evidence="4">Mannosyltransferase</fullName>
    </submittedName>
</protein>
<evidence type="ECO:0000313" key="5">
    <source>
        <dbReference type="Proteomes" id="UP000234632"/>
    </source>
</evidence>
<sequence length="372" mass="40275">MRLLLDARYTRPEGHDGISRYGVSLIGAVAALAATDPGLDPAVLVSDRRQLAALPELPHVLGPSPVSAAEAATGLLLRRVRPDVVFSPMQTMGSAGRRHGLVLTLHDLIYYDHPEPPADLPPAVRVLWRAYHRAWWPQRLLLDRADAVVTVSHTTRELIAAHRLTRRPVHVVPNAAQPGSVIDDATALARLPRREPVLLYMGSFLPYKNVETLLRAAARLPDHELHLLSRVSPARRAELEARTPPGARVVFHDGVGEDEYRDLLARAAALLTASRAEGYGLPVVEALAAGTPVVCSDLPIFREVAGDGAAFARADDDAGFAAAVRALQDPARSRAQVLAGLARARAYSWEGSARRLLDVARGVHARRTAPRP</sequence>
<proteinExistence type="predicted"/>